<evidence type="ECO:0000259" key="2">
    <source>
        <dbReference type="PROSITE" id="PS51038"/>
    </source>
</evidence>
<proteinExistence type="predicted"/>
<protein>
    <recommendedName>
        <fullName evidence="2">BAH domain-containing protein</fullName>
    </recommendedName>
</protein>
<feature type="domain" description="BAH" evidence="2">
    <location>
        <begin position="109"/>
        <end position="241"/>
    </location>
</feature>
<dbReference type="AlphaFoldDB" id="A0A2P6VQJ2"/>
<feature type="compositionally biased region" description="Acidic residues" evidence="1">
    <location>
        <begin position="297"/>
        <end position="314"/>
    </location>
</feature>
<feature type="compositionally biased region" description="Low complexity" evidence="1">
    <location>
        <begin position="335"/>
        <end position="365"/>
    </location>
</feature>
<dbReference type="EMBL" id="LHPF02000001">
    <property type="protein sequence ID" value="PSC76373.1"/>
    <property type="molecule type" value="Genomic_DNA"/>
</dbReference>
<dbReference type="InterPro" id="IPR043151">
    <property type="entry name" value="BAH_sf"/>
</dbReference>
<dbReference type="Proteomes" id="UP000239649">
    <property type="component" value="Unassembled WGS sequence"/>
</dbReference>
<feature type="compositionally biased region" description="Low complexity" evidence="1">
    <location>
        <begin position="1"/>
        <end position="13"/>
    </location>
</feature>
<feature type="compositionally biased region" description="Low complexity" evidence="1">
    <location>
        <begin position="412"/>
        <end position="448"/>
    </location>
</feature>
<organism evidence="3 4">
    <name type="scientific">Micractinium conductrix</name>
    <dbReference type="NCBI Taxonomy" id="554055"/>
    <lineage>
        <taxon>Eukaryota</taxon>
        <taxon>Viridiplantae</taxon>
        <taxon>Chlorophyta</taxon>
        <taxon>core chlorophytes</taxon>
        <taxon>Trebouxiophyceae</taxon>
        <taxon>Chlorellales</taxon>
        <taxon>Chlorellaceae</taxon>
        <taxon>Chlorella clade</taxon>
        <taxon>Micractinium</taxon>
    </lineage>
</organism>
<sequence length="691" mass="74535">MSADGVDAAGDSSSDWEDEPLRAKRSRALAAADEQSSDSDLSDGSDAEEDDGFGEEPSRTDDEQDEKLIEAVPFERGDEAREDVNALKAVVIQDMKTEDSSVPGGYALPCVTRGSVVLVRGADDAGATVTWVAEVRKIYRAGGSKLKADIRWFYRRSDVPEKAARRLVLVDEARELVYTNDEHTVDVRFIRHPAQAWFLSAGDAAPRMRCSEGGTRHTRHRPGFLIRYAYDAGSKKLHAIGSKALLEKSPELAREVGLRVKRSREELARLEADEAARDAAAGLSGVEAPPRAPPAGGDDDDEEEQEEEEEEVEEQEGHEGTSSDDDEPILGRPGQAGAAAAAAGNGVAGAAVAAEGGAAPTAAHQRQQREQEAAGEARRQEAAVQRAEEQQRRQEDQRRRQQQELDDDAVHLAQLLPQAAGPAAASSANSQQQQQQQQQSPPSAAAGGWRRCVQKLMRSGGELPKRAAPEAPPKGGRPQPGSQLSEDAVAAKVAAALRPGLPHMAAALRAVCAATEAAMRELDCLNILRLLYVWLWHLADELHAGGRAPELVECAELALRALKRCACWSAAHLAWLRMVHGSNLLNMLAAEEAAEQFTPGVQRAARDLKAAWSAQLEQKRGEAAARRARQQGEAKRDRQEQRLLLQQSPQAAKGQSLALSGRRLSALGAGGATYPGWRPLLLHCVTRKQNG</sequence>
<feature type="compositionally biased region" description="Acidic residues" evidence="1">
    <location>
        <begin position="35"/>
        <end position="54"/>
    </location>
</feature>
<evidence type="ECO:0000313" key="4">
    <source>
        <dbReference type="Proteomes" id="UP000239649"/>
    </source>
</evidence>
<evidence type="ECO:0000313" key="3">
    <source>
        <dbReference type="EMBL" id="PSC76373.1"/>
    </source>
</evidence>
<dbReference type="GO" id="GO:0003682">
    <property type="term" value="F:chromatin binding"/>
    <property type="evidence" value="ECO:0007669"/>
    <property type="project" value="InterPro"/>
</dbReference>
<feature type="compositionally biased region" description="Basic and acidic residues" evidence="1">
    <location>
        <begin position="56"/>
        <end position="66"/>
    </location>
</feature>
<comment type="caution">
    <text evidence="3">The sequence shown here is derived from an EMBL/GenBank/DDBJ whole genome shotgun (WGS) entry which is preliminary data.</text>
</comment>
<feature type="region of interest" description="Disordered" evidence="1">
    <location>
        <begin position="1"/>
        <end position="66"/>
    </location>
</feature>
<reference evidence="3 4" key="1">
    <citation type="journal article" date="2018" name="Plant J.">
        <title>Genome sequences of Chlorella sorokiniana UTEX 1602 and Micractinium conductrix SAG 241.80: implications to maltose excretion by a green alga.</title>
        <authorList>
            <person name="Arriola M.B."/>
            <person name="Velmurugan N."/>
            <person name="Zhang Y."/>
            <person name="Plunkett M.H."/>
            <person name="Hondzo H."/>
            <person name="Barney B.M."/>
        </authorList>
    </citation>
    <scope>NUCLEOTIDE SEQUENCE [LARGE SCALE GENOMIC DNA]</scope>
    <source>
        <strain evidence="3 4">SAG 241.80</strain>
    </source>
</reference>
<keyword evidence="4" id="KW-1185">Reference proteome</keyword>
<dbReference type="OrthoDB" id="1922186at2759"/>
<gene>
    <name evidence="3" type="ORF">C2E20_0444</name>
</gene>
<dbReference type="CDD" id="cd04370">
    <property type="entry name" value="BAH"/>
    <property type="match status" value="1"/>
</dbReference>
<feature type="compositionally biased region" description="Basic and acidic residues" evidence="1">
    <location>
        <begin position="367"/>
        <end position="403"/>
    </location>
</feature>
<feature type="region of interest" description="Disordered" evidence="1">
    <location>
        <begin position="276"/>
        <end position="487"/>
    </location>
</feature>
<name>A0A2P6VQJ2_9CHLO</name>
<accession>A0A2P6VQJ2</accession>
<dbReference type="Gene3D" id="2.30.30.490">
    <property type="match status" value="1"/>
</dbReference>
<dbReference type="InterPro" id="IPR001025">
    <property type="entry name" value="BAH_dom"/>
</dbReference>
<evidence type="ECO:0000256" key="1">
    <source>
        <dbReference type="SAM" id="MobiDB-lite"/>
    </source>
</evidence>
<dbReference type="PROSITE" id="PS51038">
    <property type="entry name" value="BAH"/>
    <property type="match status" value="1"/>
</dbReference>